<reference evidence="1 2" key="1">
    <citation type="submission" date="2019-01" db="EMBL/GenBank/DDBJ databases">
        <title>Sequencing the genomes of 1000 actinobacteria strains.</title>
        <authorList>
            <person name="Klenk H.-P."/>
        </authorList>
    </citation>
    <scope>NUCLEOTIDE SEQUENCE [LARGE SCALE GENOMIC DNA]</scope>
    <source>
        <strain evidence="1 2">DSM 43925</strain>
    </source>
</reference>
<gene>
    <name evidence="1" type="ORF">EDD27_4576</name>
</gene>
<evidence type="ECO:0000313" key="1">
    <source>
        <dbReference type="EMBL" id="RVX41963.1"/>
    </source>
</evidence>
<protein>
    <recommendedName>
        <fullName evidence="3">Histidine kinase-like protein</fullName>
    </recommendedName>
</protein>
<dbReference type="AlphaFoldDB" id="A0A438M8B6"/>
<accession>A0A438M8B6</accession>
<comment type="caution">
    <text evidence="1">The sequence shown here is derived from an EMBL/GenBank/DDBJ whole genome shotgun (WGS) entry which is preliminary data.</text>
</comment>
<organism evidence="1 2">
    <name type="scientific">Nonomuraea polychroma</name>
    <dbReference type="NCBI Taxonomy" id="46176"/>
    <lineage>
        <taxon>Bacteria</taxon>
        <taxon>Bacillati</taxon>
        <taxon>Actinomycetota</taxon>
        <taxon>Actinomycetes</taxon>
        <taxon>Streptosporangiales</taxon>
        <taxon>Streptosporangiaceae</taxon>
        <taxon>Nonomuraea</taxon>
    </lineage>
</organism>
<proteinExistence type="predicted"/>
<name>A0A438M8B6_9ACTN</name>
<sequence>MVTARLSAWRLHAPAEPAALLAGELIADALRHSADRIRLTLWAEDGLLRCEIGRAHQAGAAPAQPARRVHALLERLACCWGTQDGVIWFELCLQARP</sequence>
<dbReference type="Proteomes" id="UP000284824">
    <property type="component" value="Unassembled WGS sequence"/>
</dbReference>
<evidence type="ECO:0008006" key="3">
    <source>
        <dbReference type="Google" id="ProtNLM"/>
    </source>
</evidence>
<keyword evidence="2" id="KW-1185">Reference proteome</keyword>
<dbReference type="EMBL" id="SAUN01000001">
    <property type="protein sequence ID" value="RVX41963.1"/>
    <property type="molecule type" value="Genomic_DNA"/>
</dbReference>
<evidence type="ECO:0000313" key="2">
    <source>
        <dbReference type="Proteomes" id="UP000284824"/>
    </source>
</evidence>